<gene>
    <name evidence="2" type="ORF">PISMIDRAFT_672317</name>
</gene>
<dbReference type="Proteomes" id="UP000054018">
    <property type="component" value="Unassembled WGS sequence"/>
</dbReference>
<feature type="non-terminal residue" evidence="2">
    <location>
        <position position="56"/>
    </location>
</feature>
<feature type="region of interest" description="Disordered" evidence="1">
    <location>
        <begin position="1"/>
        <end position="20"/>
    </location>
</feature>
<keyword evidence="3" id="KW-1185">Reference proteome</keyword>
<sequence>MTMVLNQPLGSGERGGNRLSHDSPYCRFCWLLRNALSVSNTIQFACCASTRCYSML</sequence>
<accession>A0A0D0AC46</accession>
<evidence type="ECO:0000313" key="2">
    <source>
        <dbReference type="EMBL" id="KIK29593.1"/>
    </source>
</evidence>
<evidence type="ECO:0000313" key="3">
    <source>
        <dbReference type="Proteomes" id="UP000054018"/>
    </source>
</evidence>
<name>A0A0D0AC46_9AGAM</name>
<evidence type="ECO:0000256" key="1">
    <source>
        <dbReference type="SAM" id="MobiDB-lite"/>
    </source>
</evidence>
<protein>
    <submittedName>
        <fullName evidence="2">Uncharacterized protein</fullName>
    </submittedName>
</protein>
<proteinExistence type="predicted"/>
<organism evidence="2 3">
    <name type="scientific">Pisolithus microcarpus 441</name>
    <dbReference type="NCBI Taxonomy" id="765257"/>
    <lineage>
        <taxon>Eukaryota</taxon>
        <taxon>Fungi</taxon>
        <taxon>Dikarya</taxon>
        <taxon>Basidiomycota</taxon>
        <taxon>Agaricomycotina</taxon>
        <taxon>Agaricomycetes</taxon>
        <taxon>Agaricomycetidae</taxon>
        <taxon>Boletales</taxon>
        <taxon>Sclerodermatineae</taxon>
        <taxon>Pisolithaceae</taxon>
        <taxon>Pisolithus</taxon>
    </lineage>
</organism>
<dbReference type="AlphaFoldDB" id="A0A0D0AC46"/>
<dbReference type="EMBL" id="KN833689">
    <property type="protein sequence ID" value="KIK29593.1"/>
    <property type="molecule type" value="Genomic_DNA"/>
</dbReference>
<dbReference type="HOGENOM" id="CLU_3020006_0_0_1"/>
<reference evidence="3" key="2">
    <citation type="submission" date="2015-01" db="EMBL/GenBank/DDBJ databases">
        <title>Evolutionary Origins and Diversification of the Mycorrhizal Mutualists.</title>
        <authorList>
            <consortium name="DOE Joint Genome Institute"/>
            <consortium name="Mycorrhizal Genomics Consortium"/>
            <person name="Kohler A."/>
            <person name="Kuo A."/>
            <person name="Nagy L.G."/>
            <person name="Floudas D."/>
            <person name="Copeland A."/>
            <person name="Barry K.W."/>
            <person name="Cichocki N."/>
            <person name="Veneault-Fourrey C."/>
            <person name="LaButti K."/>
            <person name="Lindquist E.A."/>
            <person name="Lipzen A."/>
            <person name="Lundell T."/>
            <person name="Morin E."/>
            <person name="Murat C."/>
            <person name="Riley R."/>
            <person name="Ohm R."/>
            <person name="Sun H."/>
            <person name="Tunlid A."/>
            <person name="Henrissat B."/>
            <person name="Grigoriev I.V."/>
            <person name="Hibbett D.S."/>
            <person name="Martin F."/>
        </authorList>
    </citation>
    <scope>NUCLEOTIDE SEQUENCE [LARGE SCALE GENOMIC DNA]</scope>
    <source>
        <strain evidence="3">441</strain>
    </source>
</reference>
<reference evidence="2 3" key="1">
    <citation type="submission" date="2014-04" db="EMBL/GenBank/DDBJ databases">
        <authorList>
            <consortium name="DOE Joint Genome Institute"/>
            <person name="Kuo A."/>
            <person name="Kohler A."/>
            <person name="Costa M.D."/>
            <person name="Nagy L.G."/>
            <person name="Floudas D."/>
            <person name="Copeland A."/>
            <person name="Barry K.W."/>
            <person name="Cichocki N."/>
            <person name="Veneault-Fourrey C."/>
            <person name="LaButti K."/>
            <person name="Lindquist E.A."/>
            <person name="Lipzen A."/>
            <person name="Lundell T."/>
            <person name="Morin E."/>
            <person name="Murat C."/>
            <person name="Sun H."/>
            <person name="Tunlid A."/>
            <person name="Henrissat B."/>
            <person name="Grigoriev I.V."/>
            <person name="Hibbett D.S."/>
            <person name="Martin F."/>
            <person name="Nordberg H.P."/>
            <person name="Cantor M.N."/>
            <person name="Hua S.X."/>
        </authorList>
    </citation>
    <scope>NUCLEOTIDE SEQUENCE [LARGE SCALE GENOMIC DNA]</scope>
    <source>
        <strain evidence="2 3">441</strain>
    </source>
</reference>